<evidence type="ECO:0000313" key="12">
    <source>
        <dbReference type="Proteomes" id="UP000632377"/>
    </source>
</evidence>
<feature type="transmembrane region" description="Helical" evidence="9">
    <location>
        <begin position="28"/>
        <end position="44"/>
    </location>
</feature>
<keyword evidence="4" id="KW-1003">Cell membrane</keyword>
<dbReference type="InterPro" id="IPR018461">
    <property type="entry name" value="Na/H_Antiport_NhaC-like_C"/>
</dbReference>
<evidence type="ECO:0000256" key="6">
    <source>
        <dbReference type="ARBA" id="ARBA00022989"/>
    </source>
</evidence>
<protein>
    <submittedName>
        <fullName evidence="11">Na+/H+ antiporter NhaC family protein</fullName>
    </submittedName>
</protein>
<feature type="transmembrane region" description="Helical" evidence="9">
    <location>
        <begin position="64"/>
        <end position="91"/>
    </location>
</feature>
<evidence type="ECO:0000256" key="5">
    <source>
        <dbReference type="ARBA" id="ARBA00022692"/>
    </source>
</evidence>
<evidence type="ECO:0000256" key="7">
    <source>
        <dbReference type="ARBA" id="ARBA00023136"/>
    </source>
</evidence>
<feature type="transmembrane region" description="Helical" evidence="9">
    <location>
        <begin position="97"/>
        <end position="130"/>
    </location>
</feature>
<feature type="transmembrane region" description="Helical" evidence="9">
    <location>
        <begin position="288"/>
        <end position="314"/>
    </location>
</feature>
<feature type="transmembrane region" description="Helical" evidence="9">
    <location>
        <begin position="137"/>
        <end position="153"/>
    </location>
</feature>
<feature type="domain" description="Na+/H+ antiporter NhaC-like C-terminal" evidence="10">
    <location>
        <begin position="149"/>
        <end position="431"/>
    </location>
</feature>
<dbReference type="Pfam" id="PF03553">
    <property type="entry name" value="Na_H_antiporter"/>
    <property type="match status" value="1"/>
</dbReference>
<dbReference type="InterPro" id="IPR052180">
    <property type="entry name" value="NhaC_Na-H+_Antiporter"/>
</dbReference>
<comment type="similarity">
    <text evidence="8">Belongs to the NhaC Na(+)/H(+) (TC 2.A.35) antiporter family.</text>
</comment>
<keyword evidence="6 9" id="KW-1133">Transmembrane helix</keyword>
<feature type="transmembrane region" description="Helical" evidence="9">
    <location>
        <begin position="386"/>
        <end position="407"/>
    </location>
</feature>
<feature type="transmembrane region" description="Helical" evidence="9">
    <location>
        <begin position="413"/>
        <end position="431"/>
    </location>
</feature>
<keyword evidence="7 9" id="KW-0472">Membrane</keyword>
<dbReference type="EMBL" id="JAESWC010000014">
    <property type="protein sequence ID" value="MBL4937403.1"/>
    <property type="molecule type" value="Genomic_DNA"/>
</dbReference>
<keyword evidence="12" id="KW-1185">Reference proteome</keyword>
<feature type="transmembrane region" description="Helical" evidence="9">
    <location>
        <begin position="334"/>
        <end position="365"/>
    </location>
</feature>
<evidence type="ECO:0000256" key="3">
    <source>
        <dbReference type="ARBA" id="ARBA00022449"/>
    </source>
</evidence>
<dbReference type="PANTHER" id="PTHR33451">
    <property type="entry name" value="MALATE-2H(+)/NA(+)-LACTATE ANTIPORTER"/>
    <property type="match status" value="1"/>
</dbReference>
<comment type="subcellular location">
    <subcellularLocation>
        <location evidence="1">Cell membrane</location>
        <topology evidence="1">Multi-pass membrane protein</topology>
    </subcellularLocation>
</comment>
<sequence length="440" mass="48209">MDIVIIFVLCFILLLVSSFKGIFVGYPLFISLILFILLGVKRKFEMKALIKMAYDGGKKSLIILKIFILIGAITASWMAAGTVPAIVYYGMKFLNPHIFVLSAFLISSLVSFLIGTSFGTIGTIGVALMVMARSGNVNAALTAGAVLSGAYFGDRCSPMSSSANLIAHLTDTDIYDNIKNMFKTSIVPFLFACILYLIFSLRYPLSHSGNIINSEIMKVFNVNLITILPAAIILIFSFFKVDVKLLMLISILIACAIAIVLQKVSIVEMTKYLFLGYSMPYENPLKDIIKGGGILSMLKVSIVVFISSGFTGIFEGTGMLDVIETLLRKAKGRYDLFASSILVSIVSAAFGCSQTLAVILTHLLIKKSYEENNIAKESFAVDLENTAIVISPMIPWNIAVLVPLTTLGVNLKAIGFAFYLFLIPIINLIYFRFNRKRASI</sequence>
<keyword evidence="5 9" id="KW-0812">Transmembrane</keyword>
<feature type="transmembrane region" description="Helical" evidence="9">
    <location>
        <begin position="220"/>
        <end position="239"/>
    </location>
</feature>
<dbReference type="RefSeq" id="WP_202750154.1">
    <property type="nucleotide sequence ID" value="NZ_JAESWC010000014.1"/>
</dbReference>
<comment type="caution">
    <text evidence="11">The sequence shown here is derived from an EMBL/GenBank/DDBJ whole genome shotgun (WGS) entry which is preliminary data.</text>
</comment>
<evidence type="ECO:0000256" key="9">
    <source>
        <dbReference type="SAM" id="Phobius"/>
    </source>
</evidence>
<evidence type="ECO:0000256" key="4">
    <source>
        <dbReference type="ARBA" id="ARBA00022475"/>
    </source>
</evidence>
<organism evidence="11 12">
    <name type="scientific">Clostridium rhizosphaerae</name>
    <dbReference type="NCBI Taxonomy" id="2803861"/>
    <lineage>
        <taxon>Bacteria</taxon>
        <taxon>Bacillati</taxon>
        <taxon>Bacillota</taxon>
        <taxon>Clostridia</taxon>
        <taxon>Eubacteriales</taxon>
        <taxon>Clostridiaceae</taxon>
        <taxon>Clostridium</taxon>
    </lineage>
</organism>
<evidence type="ECO:0000259" key="10">
    <source>
        <dbReference type="Pfam" id="PF03553"/>
    </source>
</evidence>
<keyword evidence="2" id="KW-0813">Transport</keyword>
<evidence type="ECO:0000256" key="1">
    <source>
        <dbReference type="ARBA" id="ARBA00004651"/>
    </source>
</evidence>
<name>A0ABS1THH7_9CLOT</name>
<dbReference type="PANTHER" id="PTHR33451:SF3">
    <property type="entry name" value="MALATE-2H(+)_NA(+)-LACTATE ANTIPORTER"/>
    <property type="match status" value="1"/>
</dbReference>
<evidence type="ECO:0000313" key="11">
    <source>
        <dbReference type="EMBL" id="MBL4937403.1"/>
    </source>
</evidence>
<evidence type="ECO:0000256" key="8">
    <source>
        <dbReference type="ARBA" id="ARBA00038435"/>
    </source>
</evidence>
<proteinExistence type="inferred from homology"/>
<gene>
    <name evidence="11" type="ORF">JK636_16910</name>
</gene>
<feature type="transmembrane region" description="Helical" evidence="9">
    <location>
        <begin position="181"/>
        <end position="199"/>
    </location>
</feature>
<evidence type="ECO:0000256" key="2">
    <source>
        <dbReference type="ARBA" id="ARBA00022448"/>
    </source>
</evidence>
<dbReference type="Proteomes" id="UP000632377">
    <property type="component" value="Unassembled WGS sequence"/>
</dbReference>
<keyword evidence="3" id="KW-0050">Antiport</keyword>
<accession>A0ABS1THH7</accession>
<reference evidence="11 12" key="1">
    <citation type="submission" date="2021-01" db="EMBL/GenBank/DDBJ databases">
        <title>Genome public.</title>
        <authorList>
            <person name="Liu C."/>
            <person name="Sun Q."/>
        </authorList>
    </citation>
    <scope>NUCLEOTIDE SEQUENCE [LARGE SCALE GENOMIC DNA]</scope>
    <source>
        <strain evidence="11 12">YIM B02515</strain>
    </source>
</reference>
<feature type="transmembrane region" description="Helical" evidence="9">
    <location>
        <begin position="245"/>
        <end position="267"/>
    </location>
</feature>